<proteinExistence type="predicted"/>
<dbReference type="Proteomes" id="UP000267223">
    <property type="component" value="Unassembled WGS sequence"/>
</dbReference>
<dbReference type="InterPro" id="IPR002763">
    <property type="entry name" value="DUF72"/>
</dbReference>
<dbReference type="PANTHER" id="PTHR30348">
    <property type="entry name" value="UNCHARACTERIZED PROTEIN YECE"/>
    <property type="match status" value="1"/>
</dbReference>
<accession>A0A3M9NS76</accession>
<dbReference type="RefSeq" id="WP_123118953.1">
    <property type="nucleotide sequence ID" value="NZ_RJJR01000001.1"/>
</dbReference>
<dbReference type="PANTHER" id="PTHR30348:SF14">
    <property type="entry name" value="BLR8050 PROTEIN"/>
    <property type="match status" value="1"/>
</dbReference>
<dbReference type="AlphaFoldDB" id="A0A3M9NS76"/>
<dbReference type="EMBL" id="RJJR01000001">
    <property type="protein sequence ID" value="RNI40063.1"/>
    <property type="molecule type" value="Genomic_DNA"/>
</dbReference>
<keyword evidence="2" id="KW-1185">Reference proteome</keyword>
<dbReference type="Gene3D" id="3.20.20.410">
    <property type="entry name" value="Protein of unknown function UPF0759"/>
    <property type="match status" value="1"/>
</dbReference>
<evidence type="ECO:0000313" key="2">
    <source>
        <dbReference type="Proteomes" id="UP000267223"/>
    </source>
</evidence>
<dbReference type="Pfam" id="PF01904">
    <property type="entry name" value="DUF72"/>
    <property type="match status" value="1"/>
</dbReference>
<comment type="caution">
    <text evidence="1">The sequence shown here is derived from an EMBL/GenBank/DDBJ whole genome shotgun (WGS) entry which is preliminary data.</text>
</comment>
<organism evidence="1 2">
    <name type="scientific">Hanamia caeni</name>
    <dbReference type="NCBI Taxonomy" id="2294116"/>
    <lineage>
        <taxon>Bacteria</taxon>
        <taxon>Pseudomonadati</taxon>
        <taxon>Bacteroidota</taxon>
        <taxon>Chitinophagia</taxon>
        <taxon>Chitinophagales</taxon>
        <taxon>Chitinophagaceae</taxon>
        <taxon>Hanamia</taxon>
    </lineage>
</organism>
<sequence>MPSVKQLYYSGTSGLDLPVPRSAYPAAFQGKSRLQYYGSMFNSLEINSIFYKLPRSPTVANWAESVPDHFRFTCKVSNTITHVKGLQFAAKDVDDFIRTVNNIGKKKGCLLVQFPPSLKIEKLDQLQKLLEMLGEATYQSDWKLTAEFRDPSWYEREVYALLGEYNATMVIHDIPKSATPMNEVSGDVVYLRFHGPEPRYRGDYSDEFLKRYAGYIKGWIREKKTVYAYFNNTVGAAFENLQTLNKYVQL</sequence>
<gene>
    <name evidence="1" type="ORF">EFY79_01805</name>
</gene>
<dbReference type="OrthoDB" id="9780310at2"/>
<name>A0A3M9NS76_9BACT</name>
<dbReference type="SUPFAM" id="SSF117396">
    <property type="entry name" value="TM1631-like"/>
    <property type="match status" value="1"/>
</dbReference>
<reference evidence="1 2" key="1">
    <citation type="submission" date="2018-11" db="EMBL/GenBank/DDBJ databases">
        <title>Draft genome sequence of Ferruginibacter sp. BO-59.</title>
        <authorList>
            <person name="Im W.T."/>
        </authorList>
    </citation>
    <scope>NUCLEOTIDE SEQUENCE [LARGE SCALE GENOMIC DNA]</scope>
    <source>
        <strain evidence="1 2">BO-59</strain>
    </source>
</reference>
<dbReference type="InterPro" id="IPR036520">
    <property type="entry name" value="UPF0759_sf"/>
</dbReference>
<evidence type="ECO:0000313" key="1">
    <source>
        <dbReference type="EMBL" id="RNI40063.1"/>
    </source>
</evidence>
<protein>
    <submittedName>
        <fullName evidence="1">DUF72 domain-containing protein</fullName>
    </submittedName>
</protein>